<proteinExistence type="predicted"/>
<comment type="caution">
    <text evidence="2">The sequence shown here is derived from an EMBL/GenBank/DDBJ whole genome shotgun (WGS) entry which is preliminary data.</text>
</comment>
<feature type="domain" description="AraC effector-binding" evidence="1">
    <location>
        <begin position="1"/>
        <end position="158"/>
    </location>
</feature>
<reference evidence="2 3" key="1">
    <citation type="submission" date="2018-01" db="EMBL/GenBank/DDBJ databases">
        <authorList>
            <person name="Gaut B.S."/>
            <person name="Morton B.R."/>
            <person name="Clegg M.T."/>
            <person name="Duvall M.R."/>
        </authorList>
    </citation>
    <scope>NUCLEOTIDE SEQUENCE [LARGE SCALE GENOMIC DNA]</scope>
    <source>
        <strain evidence="2 3">HR-AV</strain>
    </source>
</reference>
<dbReference type="Pfam" id="PF14526">
    <property type="entry name" value="Cass2"/>
    <property type="match status" value="1"/>
</dbReference>
<dbReference type="InterPro" id="IPR011256">
    <property type="entry name" value="Reg_factor_effector_dom_sf"/>
</dbReference>
<dbReference type="PANTHER" id="PTHR36444">
    <property type="entry name" value="TRANSCRIPTIONAL REGULATOR PROTEIN YOBU-RELATED"/>
    <property type="match status" value="1"/>
</dbReference>
<keyword evidence="3" id="KW-1185">Reference proteome</keyword>
<dbReference type="SUPFAM" id="SSF55136">
    <property type="entry name" value="Probable bacterial effector-binding domain"/>
    <property type="match status" value="1"/>
</dbReference>
<protein>
    <submittedName>
        <fullName evidence="2">GyrI-like domain-containing protein</fullName>
    </submittedName>
</protein>
<evidence type="ECO:0000313" key="2">
    <source>
        <dbReference type="EMBL" id="POY37335.1"/>
    </source>
</evidence>
<dbReference type="Proteomes" id="UP000236893">
    <property type="component" value="Unassembled WGS sequence"/>
</dbReference>
<evidence type="ECO:0000259" key="1">
    <source>
        <dbReference type="SMART" id="SM00871"/>
    </source>
</evidence>
<name>A0A2S5A466_9SPHI</name>
<dbReference type="InterPro" id="IPR029441">
    <property type="entry name" value="Cass2"/>
</dbReference>
<dbReference type="AlphaFoldDB" id="A0A2S5A466"/>
<dbReference type="PANTHER" id="PTHR36444:SF2">
    <property type="entry name" value="TRANSCRIPTIONAL REGULATOR PROTEIN YOBU-RELATED"/>
    <property type="match status" value="1"/>
</dbReference>
<dbReference type="InterPro" id="IPR053182">
    <property type="entry name" value="YobU-like_regulator"/>
</dbReference>
<dbReference type="EMBL" id="PQVF01000004">
    <property type="protein sequence ID" value="POY37335.1"/>
    <property type="molecule type" value="Genomic_DNA"/>
</dbReference>
<dbReference type="SMART" id="SM00871">
    <property type="entry name" value="AraC_E_bind"/>
    <property type="match status" value="1"/>
</dbReference>
<accession>A0A2S5A466</accession>
<dbReference type="RefSeq" id="WP_103788243.1">
    <property type="nucleotide sequence ID" value="NZ_PQVF01000004.1"/>
</dbReference>
<dbReference type="OrthoDB" id="8560232at2"/>
<evidence type="ECO:0000313" key="3">
    <source>
        <dbReference type="Proteomes" id="UP000236893"/>
    </source>
</evidence>
<dbReference type="Gene3D" id="3.20.80.10">
    <property type="entry name" value="Regulatory factor, effector binding domain"/>
    <property type="match status" value="1"/>
</dbReference>
<dbReference type="InterPro" id="IPR010499">
    <property type="entry name" value="AraC_E-bd"/>
</dbReference>
<sequence>MLLRIQSIPTKKLIGKHLAMSLIDNRTGELWRSFMHQYKEISNAINTDLISMQVYEASYSFEDFDPGAVFEKWAAVEVTDFNRIPDGMETFLLEEGLYAVFLHKGAASTGAKTFQYIFGVWLPESDYVLDNRPHFEVLGKKYKNDDPESEEEIWIPIKAKRKD</sequence>
<gene>
    <name evidence="2" type="ORF">C3K47_06100</name>
</gene>
<organism evidence="2 3">
    <name type="scientific">Solitalea longa</name>
    <dbReference type="NCBI Taxonomy" id="2079460"/>
    <lineage>
        <taxon>Bacteria</taxon>
        <taxon>Pseudomonadati</taxon>
        <taxon>Bacteroidota</taxon>
        <taxon>Sphingobacteriia</taxon>
        <taxon>Sphingobacteriales</taxon>
        <taxon>Sphingobacteriaceae</taxon>
        <taxon>Solitalea</taxon>
    </lineage>
</organism>